<evidence type="ECO:0000313" key="3">
    <source>
        <dbReference type="Proteomes" id="UP000218811"/>
    </source>
</evidence>
<feature type="compositionally biased region" description="Basic and acidic residues" evidence="1">
    <location>
        <begin position="47"/>
        <end position="56"/>
    </location>
</feature>
<evidence type="ECO:0000256" key="1">
    <source>
        <dbReference type="SAM" id="MobiDB-lite"/>
    </source>
</evidence>
<dbReference type="AlphaFoldDB" id="A0A2H3JMP9"/>
<dbReference type="EMBL" id="KB468053">
    <property type="protein sequence ID" value="PCH40079.1"/>
    <property type="molecule type" value="Genomic_DNA"/>
</dbReference>
<protein>
    <submittedName>
        <fullName evidence="2">Uncharacterized protein</fullName>
    </submittedName>
</protein>
<reference evidence="2 3" key="1">
    <citation type="journal article" date="2012" name="Science">
        <title>The Paleozoic origin of enzymatic lignin decomposition reconstructed from 31 fungal genomes.</title>
        <authorList>
            <person name="Floudas D."/>
            <person name="Binder M."/>
            <person name="Riley R."/>
            <person name="Barry K."/>
            <person name="Blanchette R.A."/>
            <person name="Henrissat B."/>
            <person name="Martinez A.T."/>
            <person name="Otillar R."/>
            <person name="Spatafora J.W."/>
            <person name="Yadav J.S."/>
            <person name="Aerts A."/>
            <person name="Benoit I."/>
            <person name="Boyd A."/>
            <person name="Carlson A."/>
            <person name="Copeland A."/>
            <person name="Coutinho P.M."/>
            <person name="de Vries R.P."/>
            <person name="Ferreira P."/>
            <person name="Findley K."/>
            <person name="Foster B."/>
            <person name="Gaskell J."/>
            <person name="Glotzer D."/>
            <person name="Gorecki P."/>
            <person name="Heitman J."/>
            <person name="Hesse C."/>
            <person name="Hori C."/>
            <person name="Igarashi K."/>
            <person name="Jurgens J.A."/>
            <person name="Kallen N."/>
            <person name="Kersten P."/>
            <person name="Kohler A."/>
            <person name="Kuees U."/>
            <person name="Kumar T.K.A."/>
            <person name="Kuo A."/>
            <person name="LaButti K."/>
            <person name="Larrondo L.F."/>
            <person name="Lindquist E."/>
            <person name="Ling A."/>
            <person name="Lombard V."/>
            <person name="Lucas S."/>
            <person name="Lundell T."/>
            <person name="Martin R."/>
            <person name="McLaughlin D.J."/>
            <person name="Morgenstern I."/>
            <person name="Morin E."/>
            <person name="Murat C."/>
            <person name="Nagy L.G."/>
            <person name="Nolan M."/>
            <person name="Ohm R.A."/>
            <person name="Patyshakuliyeva A."/>
            <person name="Rokas A."/>
            <person name="Ruiz-Duenas F.J."/>
            <person name="Sabat G."/>
            <person name="Salamov A."/>
            <person name="Samejima M."/>
            <person name="Schmutz J."/>
            <person name="Slot J.C."/>
            <person name="St John F."/>
            <person name="Stenlid J."/>
            <person name="Sun H."/>
            <person name="Sun S."/>
            <person name="Syed K."/>
            <person name="Tsang A."/>
            <person name="Wiebenga A."/>
            <person name="Young D."/>
            <person name="Pisabarro A."/>
            <person name="Eastwood D.C."/>
            <person name="Martin F."/>
            <person name="Cullen D."/>
            <person name="Grigoriev I.V."/>
            <person name="Hibbett D.S."/>
        </authorList>
    </citation>
    <scope>NUCLEOTIDE SEQUENCE [LARGE SCALE GENOMIC DNA]</scope>
    <source>
        <strain evidence="2 3">MD-104</strain>
    </source>
</reference>
<sequence length="108" mass="12188">MLYNHSSDTSVVVQKRNEFGHYQRNRRGERLGIRSSARPQHITESQTLHEKRRSCEKGLIGLRGVHTASHDQRDTPIWKSNPSSGSSVSPLRGRSRDGPSPIVCSRRA</sequence>
<keyword evidence="3" id="KW-1185">Reference proteome</keyword>
<evidence type="ECO:0000313" key="2">
    <source>
        <dbReference type="EMBL" id="PCH40079.1"/>
    </source>
</evidence>
<name>A0A2H3JMP9_WOLCO</name>
<feature type="compositionally biased region" description="Basic and acidic residues" evidence="1">
    <location>
        <begin position="15"/>
        <end position="32"/>
    </location>
</feature>
<proteinExistence type="predicted"/>
<dbReference type="Proteomes" id="UP000218811">
    <property type="component" value="Unassembled WGS sequence"/>
</dbReference>
<feature type="compositionally biased region" description="Low complexity" evidence="1">
    <location>
        <begin position="80"/>
        <end position="92"/>
    </location>
</feature>
<organism evidence="2 3">
    <name type="scientific">Wolfiporia cocos (strain MD-104)</name>
    <name type="common">Brown rot fungus</name>
    <dbReference type="NCBI Taxonomy" id="742152"/>
    <lineage>
        <taxon>Eukaryota</taxon>
        <taxon>Fungi</taxon>
        <taxon>Dikarya</taxon>
        <taxon>Basidiomycota</taxon>
        <taxon>Agaricomycotina</taxon>
        <taxon>Agaricomycetes</taxon>
        <taxon>Polyporales</taxon>
        <taxon>Phaeolaceae</taxon>
        <taxon>Wolfiporia</taxon>
    </lineage>
</organism>
<gene>
    <name evidence="2" type="ORF">WOLCODRAFT_23828</name>
</gene>
<feature type="compositionally biased region" description="Polar residues" evidence="1">
    <location>
        <begin position="1"/>
        <end position="12"/>
    </location>
</feature>
<accession>A0A2H3JMP9</accession>
<feature type="region of interest" description="Disordered" evidence="1">
    <location>
        <begin position="1"/>
        <end position="108"/>
    </location>
</feature>